<name>A0A6L9GFC3_9MICC</name>
<dbReference type="InterPro" id="IPR007535">
    <property type="entry name" value="Catechol_dOase_N"/>
</dbReference>
<dbReference type="GO" id="GO:0009712">
    <property type="term" value="P:catechol-containing compound metabolic process"/>
    <property type="evidence" value="ECO:0007669"/>
    <property type="project" value="InterPro"/>
</dbReference>
<proteinExistence type="predicted"/>
<dbReference type="SUPFAM" id="SSF49482">
    <property type="entry name" value="Aromatic compound dioxygenase"/>
    <property type="match status" value="1"/>
</dbReference>
<dbReference type="Proteomes" id="UP000477543">
    <property type="component" value="Unassembled WGS sequence"/>
</dbReference>
<protein>
    <submittedName>
        <fullName evidence="2">Catechol 1,2-dioxygenase</fullName>
    </submittedName>
</protein>
<evidence type="ECO:0000313" key="3">
    <source>
        <dbReference type="Proteomes" id="UP000477543"/>
    </source>
</evidence>
<keyword evidence="2" id="KW-0560">Oxidoreductase</keyword>
<dbReference type="GO" id="GO:0005506">
    <property type="term" value="F:iron ion binding"/>
    <property type="evidence" value="ECO:0007669"/>
    <property type="project" value="InterPro"/>
</dbReference>
<feature type="non-terminal residue" evidence="2">
    <location>
        <position position="119"/>
    </location>
</feature>
<feature type="non-terminal residue" evidence="2">
    <location>
        <position position="1"/>
    </location>
</feature>
<evidence type="ECO:0000313" key="2">
    <source>
        <dbReference type="EMBL" id="NAZ18076.1"/>
    </source>
</evidence>
<sequence length="119" mass="12872">LISTEEEVTPVVLAAMERTTDPRLKVLMASAVRHLHGFIRETRPTEEEFEAAMRWIAALGHHTDTSNNEVVLAADVLGASTLIDLINNNGMQGETLSALLGPFYRGQAPACANGDCIAR</sequence>
<dbReference type="Gene3D" id="2.60.130.10">
    <property type="entry name" value="Aromatic compound dioxygenase"/>
    <property type="match status" value="1"/>
</dbReference>
<dbReference type="GO" id="GO:0018576">
    <property type="term" value="F:catechol 1,2-dioxygenase activity"/>
    <property type="evidence" value="ECO:0007669"/>
    <property type="project" value="InterPro"/>
</dbReference>
<comment type="caution">
    <text evidence="2">The sequence shown here is derived from an EMBL/GenBank/DDBJ whole genome shotgun (WGS) entry which is preliminary data.</text>
</comment>
<dbReference type="AlphaFoldDB" id="A0A6L9GFC3"/>
<accession>A0A6L9GFC3</accession>
<organism evidence="2 3">
    <name type="scientific">Glutamicibacter soli</name>
    <dbReference type="NCBI Taxonomy" id="453836"/>
    <lineage>
        <taxon>Bacteria</taxon>
        <taxon>Bacillati</taxon>
        <taxon>Actinomycetota</taxon>
        <taxon>Actinomycetes</taxon>
        <taxon>Micrococcales</taxon>
        <taxon>Micrococcaceae</taxon>
        <taxon>Glutamicibacter</taxon>
    </lineage>
</organism>
<dbReference type="InterPro" id="IPR015889">
    <property type="entry name" value="Intradiol_dOase_core"/>
</dbReference>
<dbReference type="InterPro" id="IPR050770">
    <property type="entry name" value="Intradiol_RC_Dioxygenase"/>
</dbReference>
<reference evidence="2 3" key="1">
    <citation type="submission" date="2020-01" db="EMBL/GenBank/DDBJ databases">
        <title>Glutamicibacter soli M275.</title>
        <authorList>
            <person name="Meng X."/>
        </authorList>
    </citation>
    <scope>NUCLEOTIDE SEQUENCE [LARGE SCALE GENOMIC DNA]</scope>
    <source>
        <strain evidence="2 3">M275</strain>
    </source>
</reference>
<gene>
    <name evidence="2" type="ORF">GT020_18800</name>
</gene>
<evidence type="ECO:0000259" key="1">
    <source>
        <dbReference type="Pfam" id="PF04444"/>
    </source>
</evidence>
<dbReference type="Pfam" id="PF04444">
    <property type="entry name" value="Dioxygenase_N"/>
    <property type="match status" value="1"/>
</dbReference>
<feature type="domain" description="Catechol dioxygenase N-terminal" evidence="1">
    <location>
        <begin position="21"/>
        <end position="93"/>
    </location>
</feature>
<dbReference type="PANTHER" id="PTHR33711">
    <property type="entry name" value="DIOXYGENASE, PUTATIVE (AFU_ORTHOLOGUE AFUA_2G02910)-RELATED"/>
    <property type="match status" value="1"/>
</dbReference>
<dbReference type="PANTHER" id="PTHR33711:SF7">
    <property type="entry name" value="INTRADIOL RING-CLEAVAGE DIOXYGENASES DOMAIN-CONTAINING PROTEIN-RELATED"/>
    <property type="match status" value="1"/>
</dbReference>
<keyword evidence="2" id="KW-0223">Dioxygenase</keyword>
<dbReference type="EMBL" id="WYDN01000189">
    <property type="protein sequence ID" value="NAZ18076.1"/>
    <property type="molecule type" value="Genomic_DNA"/>
</dbReference>
<dbReference type="RefSeq" id="WP_272926321.1">
    <property type="nucleotide sequence ID" value="NZ_WYDN01000189.1"/>
</dbReference>